<feature type="transmembrane region" description="Helical" evidence="1">
    <location>
        <begin position="6"/>
        <end position="24"/>
    </location>
</feature>
<dbReference type="InterPro" id="IPR052549">
    <property type="entry name" value="SpmB"/>
</dbReference>
<name>A0A1H0GYX9_9FIRM</name>
<evidence type="ECO:0000313" key="3">
    <source>
        <dbReference type="EMBL" id="SDO12070.1"/>
    </source>
</evidence>
<dbReference type="Proteomes" id="UP000199182">
    <property type="component" value="Unassembled WGS sequence"/>
</dbReference>
<protein>
    <submittedName>
        <fullName evidence="3">Spore maturation protein B</fullName>
    </submittedName>
</protein>
<dbReference type="InterPro" id="IPR011642">
    <property type="entry name" value="Gate_dom"/>
</dbReference>
<sequence>MSFSSFVIPLVILFIFCYGIYKNVDVFDEFVAGAKEGVTTTINVLPALIAIMTAIGMFKASGALDVLTNALEPLASLLQMPKEITPLMILRPISGSGALAFVEDILKNHGPDSMAGRIASVIMGSTETTFYTIAVYYSAAEIRKIRYTVPCSLTADCVGFIMSTVLVRIFFPI</sequence>
<feature type="transmembrane region" description="Helical" evidence="1">
    <location>
        <begin position="118"/>
        <end position="139"/>
    </location>
</feature>
<dbReference type="AlphaFoldDB" id="A0A1H0GYX9"/>
<reference evidence="3 4" key="1">
    <citation type="submission" date="2016-10" db="EMBL/GenBank/DDBJ databases">
        <authorList>
            <person name="de Groot N.N."/>
        </authorList>
    </citation>
    <scope>NUCLEOTIDE SEQUENCE [LARGE SCALE GENOMIC DNA]</scope>
    <source>
        <strain evidence="3 4">CGMCC 1.5012</strain>
    </source>
</reference>
<dbReference type="PANTHER" id="PTHR35793">
    <property type="entry name" value="INNER MEMBRANE PROTEIN YJIG"/>
    <property type="match status" value="1"/>
</dbReference>
<evidence type="ECO:0000313" key="4">
    <source>
        <dbReference type="Proteomes" id="UP000199182"/>
    </source>
</evidence>
<dbReference type="STRING" id="258515.SAMN05192585_1581"/>
<feature type="transmembrane region" description="Helical" evidence="1">
    <location>
        <begin position="44"/>
        <end position="64"/>
    </location>
</feature>
<gene>
    <name evidence="3" type="ORF">SAMN05192585_1581</name>
</gene>
<keyword evidence="4" id="KW-1185">Reference proteome</keyword>
<evidence type="ECO:0000256" key="1">
    <source>
        <dbReference type="SAM" id="Phobius"/>
    </source>
</evidence>
<feature type="domain" description="Nucleoside transporter/FeoB GTPase Gate" evidence="2">
    <location>
        <begin position="42"/>
        <end position="141"/>
    </location>
</feature>
<accession>A0A1H0GYX9</accession>
<dbReference type="OrthoDB" id="9805623at2"/>
<keyword evidence="1" id="KW-1133">Transmembrane helix</keyword>
<dbReference type="GO" id="GO:0005886">
    <property type="term" value="C:plasma membrane"/>
    <property type="evidence" value="ECO:0007669"/>
    <property type="project" value="TreeGrafter"/>
</dbReference>
<keyword evidence="1" id="KW-0472">Membrane</keyword>
<evidence type="ECO:0000259" key="2">
    <source>
        <dbReference type="Pfam" id="PF07670"/>
    </source>
</evidence>
<keyword evidence="1" id="KW-0812">Transmembrane</keyword>
<proteinExistence type="predicted"/>
<dbReference type="PANTHER" id="PTHR35793:SF2">
    <property type="entry name" value="INNER MEMBRANE PROTEIN YJIG"/>
    <property type="match status" value="1"/>
</dbReference>
<feature type="transmembrane region" description="Helical" evidence="1">
    <location>
        <begin position="145"/>
        <end position="171"/>
    </location>
</feature>
<organism evidence="3 4">
    <name type="scientific">Acetanaerobacterium elongatum</name>
    <dbReference type="NCBI Taxonomy" id="258515"/>
    <lineage>
        <taxon>Bacteria</taxon>
        <taxon>Bacillati</taxon>
        <taxon>Bacillota</taxon>
        <taxon>Clostridia</taxon>
        <taxon>Eubacteriales</taxon>
        <taxon>Oscillospiraceae</taxon>
        <taxon>Acetanaerobacterium</taxon>
    </lineage>
</organism>
<dbReference type="RefSeq" id="WP_092643636.1">
    <property type="nucleotide sequence ID" value="NZ_FNID01000058.1"/>
</dbReference>
<dbReference type="EMBL" id="FNID01000058">
    <property type="protein sequence ID" value="SDO12070.1"/>
    <property type="molecule type" value="Genomic_DNA"/>
</dbReference>
<dbReference type="Pfam" id="PF07670">
    <property type="entry name" value="Gate"/>
    <property type="match status" value="1"/>
</dbReference>